<keyword evidence="4" id="KW-0804">Transcription</keyword>
<feature type="domain" description="HTH merR-type" evidence="5">
    <location>
        <begin position="18"/>
        <end position="87"/>
    </location>
</feature>
<comment type="caution">
    <text evidence="7">The sequence shown here is derived from an EMBL/GenBank/DDBJ whole genome shotgun (WGS) entry which is preliminary data.</text>
</comment>
<dbReference type="PANTHER" id="PTHR30204">
    <property type="entry name" value="REDOX-CYCLING DRUG-SENSING TRANSCRIPTIONAL ACTIVATOR SOXR"/>
    <property type="match status" value="1"/>
</dbReference>
<dbReference type="GO" id="GO:0003700">
    <property type="term" value="F:DNA-binding transcription factor activity"/>
    <property type="evidence" value="ECO:0007669"/>
    <property type="project" value="InterPro"/>
</dbReference>
<dbReference type="CDD" id="cd01105">
    <property type="entry name" value="HTH_GlnR-like"/>
    <property type="match status" value="1"/>
</dbReference>
<dbReference type="RefSeq" id="WP_021741300.1">
    <property type="nucleotide sequence ID" value="NZ_CAKMAE010000001.1"/>
</dbReference>
<reference evidence="6" key="3">
    <citation type="submission" date="2022-09" db="EMBL/GenBank/DDBJ databases">
        <title>Genome-inferred correspondence between phylogeny and metabolic traits in the wild Drosophila gut microbiome.</title>
        <authorList>
            <person name="Bueno E."/>
            <person name="Blow F."/>
            <person name="Douglas A.E."/>
        </authorList>
    </citation>
    <scope>NUCLEOTIDE SEQUENCE</scope>
    <source>
        <strain evidence="6">Dm-2019-70</strain>
    </source>
</reference>
<reference evidence="7 8" key="1">
    <citation type="submission" date="2017-09" db="EMBL/GenBank/DDBJ databases">
        <title>Genome sequence of Lactobacillus brevis D7.</title>
        <authorList>
            <person name="Kwon M.-S."/>
            <person name="Lim S.K."/>
            <person name="Choi H.-J."/>
        </authorList>
    </citation>
    <scope>NUCLEOTIDE SEQUENCE [LARGE SCALE GENOMIC DNA]</scope>
    <source>
        <strain evidence="7 8">D7</strain>
    </source>
</reference>
<reference evidence="6" key="2">
    <citation type="submission" date="2020-12" db="EMBL/GenBank/DDBJ databases">
        <authorList>
            <person name="Mcmullen J.G."/>
        </authorList>
    </citation>
    <scope>NUCLEOTIDE SEQUENCE</scope>
    <source>
        <strain evidence="6">Dm-2019-70</strain>
    </source>
</reference>
<dbReference type="Proteomes" id="UP000217918">
    <property type="component" value="Unassembled WGS sequence"/>
</dbReference>
<evidence type="ECO:0000256" key="3">
    <source>
        <dbReference type="ARBA" id="ARBA00023125"/>
    </source>
</evidence>
<dbReference type="SMART" id="SM00422">
    <property type="entry name" value="HTH_MERR"/>
    <property type="match status" value="1"/>
</dbReference>
<protein>
    <submittedName>
        <fullName evidence="7">MerR family transcriptional regulator</fullName>
    </submittedName>
</protein>
<dbReference type="OrthoDB" id="9806513at2"/>
<evidence type="ECO:0000256" key="2">
    <source>
        <dbReference type="ARBA" id="ARBA00023015"/>
    </source>
</evidence>
<dbReference type="InterPro" id="IPR009061">
    <property type="entry name" value="DNA-bd_dom_put_sf"/>
</dbReference>
<dbReference type="Proteomes" id="UP000676478">
    <property type="component" value="Unassembled WGS sequence"/>
</dbReference>
<dbReference type="InterPro" id="IPR047057">
    <property type="entry name" value="MerR_fam"/>
</dbReference>
<keyword evidence="3" id="KW-0238">DNA-binding</keyword>
<dbReference type="EMBL" id="JAERKF010000005">
    <property type="protein sequence ID" value="MBS1010174.1"/>
    <property type="molecule type" value="Genomic_DNA"/>
</dbReference>
<evidence type="ECO:0000313" key="7">
    <source>
        <dbReference type="EMBL" id="PBQ24328.1"/>
    </source>
</evidence>
<dbReference type="GO" id="GO:0003677">
    <property type="term" value="F:DNA binding"/>
    <property type="evidence" value="ECO:0007669"/>
    <property type="project" value="UniProtKB-KW"/>
</dbReference>
<evidence type="ECO:0000256" key="4">
    <source>
        <dbReference type="ARBA" id="ARBA00023163"/>
    </source>
</evidence>
<evidence type="ECO:0000313" key="6">
    <source>
        <dbReference type="EMBL" id="MBS1010174.1"/>
    </source>
</evidence>
<evidence type="ECO:0000256" key="1">
    <source>
        <dbReference type="ARBA" id="ARBA00022491"/>
    </source>
</evidence>
<accession>A0A0C1PNG3</accession>
<dbReference type="Gene3D" id="1.10.1660.10">
    <property type="match status" value="1"/>
</dbReference>
<dbReference type="Pfam" id="PF13411">
    <property type="entry name" value="MerR_1"/>
    <property type="match status" value="1"/>
</dbReference>
<gene>
    <name evidence="7" type="ORF">CNR29_10030</name>
    <name evidence="6" type="ORF">JK167_04895</name>
</gene>
<dbReference type="SUPFAM" id="SSF46955">
    <property type="entry name" value="Putative DNA-binding domain"/>
    <property type="match status" value="1"/>
</dbReference>
<dbReference type="PROSITE" id="PS50937">
    <property type="entry name" value="HTH_MERR_2"/>
    <property type="match status" value="1"/>
</dbReference>
<name>A0A0C1PNG3_LEVBR</name>
<dbReference type="PANTHER" id="PTHR30204:SF69">
    <property type="entry name" value="MERR-FAMILY TRANSCRIPTIONAL REGULATOR"/>
    <property type="match status" value="1"/>
</dbReference>
<proteinExistence type="predicted"/>
<sequence>MDDEQKKMFKKLPTDSLVLGIGDVAAATGVSQSQLRYWERKGYIQSQAVSDGRNRKFTYKTLIQVQQIKFFLDDGYTLVGAVKQAKRRRDYFDKLQDFFTSRFEHLELADGAGEIDLGVFDPQPNQRLVADQVGDHWQFRLVPLE</sequence>
<dbReference type="AlphaFoldDB" id="A0A0C1PNG3"/>
<evidence type="ECO:0000259" key="5">
    <source>
        <dbReference type="PROSITE" id="PS50937"/>
    </source>
</evidence>
<keyword evidence="1" id="KW-0678">Repressor</keyword>
<dbReference type="InterPro" id="IPR000551">
    <property type="entry name" value="MerR-type_HTH_dom"/>
</dbReference>
<keyword evidence="2" id="KW-0805">Transcription regulation</keyword>
<dbReference type="EMBL" id="NVYO01000001">
    <property type="protein sequence ID" value="PBQ24328.1"/>
    <property type="molecule type" value="Genomic_DNA"/>
</dbReference>
<dbReference type="GeneID" id="56993582"/>
<organism evidence="7 8">
    <name type="scientific">Levilactobacillus brevis</name>
    <name type="common">Lactobacillus brevis</name>
    <dbReference type="NCBI Taxonomy" id="1580"/>
    <lineage>
        <taxon>Bacteria</taxon>
        <taxon>Bacillati</taxon>
        <taxon>Bacillota</taxon>
        <taxon>Bacilli</taxon>
        <taxon>Lactobacillales</taxon>
        <taxon>Lactobacillaceae</taxon>
        <taxon>Levilactobacillus</taxon>
    </lineage>
</organism>
<evidence type="ECO:0000313" key="8">
    <source>
        <dbReference type="Proteomes" id="UP000217918"/>
    </source>
</evidence>